<dbReference type="InterPro" id="IPR029058">
    <property type="entry name" value="AB_hydrolase_fold"/>
</dbReference>
<dbReference type="SUPFAM" id="SSF56801">
    <property type="entry name" value="Acetyl-CoA synthetase-like"/>
    <property type="match status" value="1"/>
</dbReference>
<evidence type="ECO:0000256" key="3">
    <source>
        <dbReference type="ARBA" id="ARBA00022553"/>
    </source>
</evidence>
<dbReference type="InterPro" id="IPR001242">
    <property type="entry name" value="Condensation_dom"/>
</dbReference>
<dbReference type="CDD" id="cd05930">
    <property type="entry name" value="A_NRPS"/>
    <property type="match status" value="1"/>
</dbReference>
<dbReference type="CDD" id="cd19531">
    <property type="entry name" value="LCL_NRPS-like"/>
    <property type="match status" value="1"/>
</dbReference>
<dbReference type="InterPro" id="IPR009081">
    <property type="entry name" value="PP-bd_ACP"/>
</dbReference>
<keyword evidence="3" id="KW-0597">Phosphoprotein</keyword>
<dbReference type="InterPro" id="IPR023213">
    <property type="entry name" value="CAT-like_dom_sf"/>
</dbReference>
<dbReference type="PROSITE" id="PS00012">
    <property type="entry name" value="PHOSPHOPANTETHEINE"/>
    <property type="match status" value="1"/>
</dbReference>
<dbReference type="PANTHER" id="PTHR45527:SF1">
    <property type="entry name" value="FATTY ACID SYNTHASE"/>
    <property type="match status" value="1"/>
</dbReference>
<protein>
    <recommendedName>
        <fullName evidence="4">Carrier domain-containing protein</fullName>
    </recommendedName>
</protein>
<dbReference type="Gene3D" id="3.40.50.980">
    <property type="match status" value="2"/>
</dbReference>
<evidence type="ECO:0000313" key="5">
    <source>
        <dbReference type="EMBL" id="GID55918.1"/>
    </source>
</evidence>
<dbReference type="Proteomes" id="UP000612282">
    <property type="component" value="Unassembled WGS sequence"/>
</dbReference>
<gene>
    <name evidence="5" type="ORF">Aco03nite_043220</name>
</gene>
<dbReference type="InterPro" id="IPR025110">
    <property type="entry name" value="AMP-bd_C"/>
</dbReference>
<name>A0ABQ3XBN9_9ACTN</name>
<proteinExistence type="predicted"/>
<dbReference type="InterPro" id="IPR000873">
    <property type="entry name" value="AMP-dep_synth/lig_dom"/>
</dbReference>
<comment type="caution">
    <text evidence="5">The sequence shown here is derived from an EMBL/GenBank/DDBJ whole genome shotgun (WGS) entry which is preliminary data.</text>
</comment>
<dbReference type="InterPro" id="IPR045851">
    <property type="entry name" value="AMP-bd_C_sf"/>
</dbReference>
<dbReference type="Pfam" id="PF00668">
    <property type="entry name" value="Condensation"/>
    <property type="match status" value="1"/>
</dbReference>
<dbReference type="InterPro" id="IPR006162">
    <property type="entry name" value="Ppantetheine_attach_site"/>
</dbReference>
<dbReference type="Gene3D" id="3.40.50.1820">
    <property type="entry name" value="alpha/beta hydrolase"/>
    <property type="match status" value="1"/>
</dbReference>
<organism evidence="5 6">
    <name type="scientific">Actinoplanes couchii</name>
    <dbReference type="NCBI Taxonomy" id="403638"/>
    <lineage>
        <taxon>Bacteria</taxon>
        <taxon>Bacillati</taxon>
        <taxon>Actinomycetota</taxon>
        <taxon>Actinomycetes</taxon>
        <taxon>Micromonosporales</taxon>
        <taxon>Micromonosporaceae</taxon>
        <taxon>Actinoplanes</taxon>
    </lineage>
</organism>
<dbReference type="Gene3D" id="3.30.300.30">
    <property type="match status" value="1"/>
</dbReference>
<comment type="cofactor">
    <cofactor evidence="1">
        <name>pantetheine 4'-phosphate</name>
        <dbReference type="ChEBI" id="CHEBI:47942"/>
    </cofactor>
</comment>
<keyword evidence="2" id="KW-0596">Phosphopantetheine</keyword>
<dbReference type="EMBL" id="BOMG01000054">
    <property type="protein sequence ID" value="GID55918.1"/>
    <property type="molecule type" value="Genomic_DNA"/>
</dbReference>
<feature type="domain" description="Carrier" evidence="4">
    <location>
        <begin position="953"/>
        <end position="1028"/>
    </location>
</feature>
<dbReference type="PROSITE" id="PS50075">
    <property type="entry name" value="CARRIER"/>
    <property type="match status" value="1"/>
</dbReference>
<dbReference type="Gene3D" id="3.30.559.30">
    <property type="entry name" value="Nonribosomal peptide synthetase, condensation domain"/>
    <property type="match status" value="1"/>
</dbReference>
<accession>A0ABQ3XBN9</accession>
<dbReference type="Gene3D" id="2.30.38.10">
    <property type="entry name" value="Luciferase, Domain 3"/>
    <property type="match status" value="1"/>
</dbReference>
<dbReference type="InterPro" id="IPR036736">
    <property type="entry name" value="ACP-like_sf"/>
</dbReference>
<sequence>MYFATALRPDSPAHIWGITLVVDGDLEIDRLNRAIAVIRDRHDALRITVHERDGDVFQVVHDAGAGPAPVQVVEAEGESLADRRDWAHNEARRIVDVPFDLAAGPLWRTVVIRVAPGHHLLVISFHHLITDEISAQVFAGELRVAYTDPGALTTPAAQYADYSRAENAAGVDEAGLDYWRGRLSGIRPVRLPEDGEHAPGGIDGRRLPVDLPENATDEFAAFCRDRGVSLFTGLLAVYFIALQRWAGTNDLTVGTQMFNRPDPDAFKTIGFFANTVVLRGQVAPGDSFDRFLDVVSDTVHDALDHQSVPFEAVVDALAPQRDAERNPLFEAAISYASIDRQDTWALGDLRIVAVPESSTAQRLEFSFVLDVRRLAGRVDIVVEYDRQLFSEAAVRQFGRVYRNLLHALCRAPEAPIGGIPSLDAAELARTLALGADDGPWDDPATGPAGSAWDLFARTAATTPDREAVSAGGERYTFAELADQARTMAAGLRARGVRTGVLVGIGLPRRGDLIVAMLATWCAGGAFLLLDTRQPEARRRLLVTEAGVTLVIADEPFAGVDTVAPAALRTGPAREPAPGPGPAYVVFTSGSTGAPKGVLVDHASLVALATTQLAPMYARLPADGQVTVGALSSVTFDVFVNQCLGMIAFGHRLLLLDDEERVDPRRLLARGSDPATAIEWLDCNSSQMEILVDAGILDVAYPPKVVLIGGESPSERLWQRLHDQPGLIAFNMFGITECTIDSARAEIGEHPRPVAGRASGTTRLYIVDDQLQLQPPLFPGEICIGGLGIAQGYVGQPAYTSERFVADPFSGVPGQRMYRTGDRGRLRADGQLEFWGRLDDQIKVRGLRVEPGELEAALLRHPGIDRAAVVATDAGTPKAQLLAFLVPADGAGADLAPAAVREFLRSRLPSALLPDRVETLERFPATPNGKLDRAALLSLKPSPGEPDAYRGGTEPAGSRARQLCEIVADVVGVAHADLDDNFFELGGNSLLAMMLTSRIDTALGSELRLRAVFEARSLRDLLTEMDIDA</sequence>
<reference evidence="5 6" key="1">
    <citation type="submission" date="2021-01" db="EMBL/GenBank/DDBJ databases">
        <title>Whole genome shotgun sequence of Actinoplanes couchii NBRC 106145.</title>
        <authorList>
            <person name="Komaki H."/>
            <person name="Tamura T."/>
        </authorList>
    </citation>
    <scope>NUCLEOTIDE SEQUENCE [LARGE SCALE GENOMIC DNA]</scope>
    <source>
        <strain evidence="5 6">NBRC 106145</strain>
    </source>
</reference>
<dbReference type="Pfam" id="PF00550">
    <property type="entry name" value="PP-binding"/>
    <property type="match status" value="1"/>
</dbReference>
<keyword evidence="6" id="KW-1185">Reference proteome</keyword>
<dbReference type="PROSITE" id="PS00455">
    <property type="entry name" value="AMP_BINDING"/>
    <property type="match status" value="1"/>
</dbReference>
<dbReference type="Pfam" id="PF13193">
    <property type="entry name" value="AMP-binding_C"/>
    <property type="match status" value="1"/>
</dbReference>
<evidence type="ECO:0000259" key="4">
    <source>
        <dbReference type="PROSITE" id="PS50075"/>
    </source>
</evidence>
<evidence type="ECO:0000256" key="1">
    <source>
        <dbReference type="ARBA" id="ARBA00001957"/>
    </source>
</evidence>
<dbReference type="Gene3D" id="3.30.559.10">
    <property type="entry name" value="Chloramphenicol acetyltransferase-like domain"/>
    <property type="match status" value="1"/>
</dbReference>
<dbReference type="SUPFAM" id="SSF52777">
    <property type="entry name" value="CoA-dependent acyltransferases"/>
    <property type="match status" value="2"/>
</dbReference>
<dbReference type="SUPFAM" id="SSF47336">
    <property type="entry name" value="ACP-like"/>
    <property type="match status" value="1"/>
</dbReference>
<dbReference type="InterPro" id="IPR020845">
    <property type="entry name" value="AMP-binding_CS"/>
</dbReference>
<evidence type="ECO:0000313" key="6">
    <source>
        <dbReference type="Proteomes" id="UP000612282"/>
    </source>
</evidence>
<dbReference type="PANTHER" id="PTHR45527">
    <property type="entry name" value="NONRIBOSOMAL PEPTIDE SYNTHETASE"/>
    <property type="match status" value="1"/>
</dbReference>
<evidence type="ECO:0000256" key="2">
    <source>
        <dbReference type="ARBA" id="ARBA00022450"/>
    </source>
</evidence>
<dbReference type="Pfam" id="PF00501">
    <property type="entry name" value="AMP-binding"/>
    <property type="match status" value="1"/>
</dbReference>